<evidence type="ECO:0000256" key="7">
    <source>
        <dbReference type="SAM" id="SignalP"/>
    </source>
</evidence>
<evidence type="ECO:0000313" key="8">
    <source>
        <dbReference type="EMBL" id="QOV18586.1"/>
    </source>
</evidence>
<dbReference type="InterPro" id="IPR006059">
    <property type="entry name" value="SBP"/>
</dbReference>
<protein>
    <submittedName>
        <fullName evidence="8">Extracellular solute-binding protein</fullName>
    </submittedName>
</protein>
<dbReference type="RefSeq" id="WP_193734948.1">
    <property type="nucleotide sequence ID" value="NZ_CP063304.1"/>
</dbReference>
<evidence type="ECO:0000256" key="1">
    <source>
        <dbReference type="ARBA" id="ARBA00022475"/>
    </source>
</evidence>
<evidence type="ECO:0000256" key="6">
    <source>
        <dbReference type="SAM" id="MobiDB-lite"/>
    </source>
</evidence>
<dbReference type="Proteomes" id="UP000593601">
    <property type="component" value="Chromosome"/>
</dbReference>
<keyword evidence="4" id="KW-0564">Palmitate</keyword>
<keyword evidence="9" id="KW-1185">Reference proteome</keyword>
<dbReference type="Pfam" id="PF01547">
    <property type="entry name" value="SBP_bac_1"/>
    <property type="match status" value="1"/>
</dbReference>
<evidence type="ECO:0000256" key="5">
    <source>
        <dbReference type="ARBA" id="ARBA00023288"/>
    </source>
</evidence>
<dbReference type="KEGG" id="bliq:INP51_11280"/>
<dbReference type="InterPro" id="IPR050490">
    <property type="entry name" value="Bact_solute-bd_prot1"/>
</dbReference>
<keyword evidence="3" id="KW-0472">Membrane</keyword>
<keyword evidence="5" id="KW-0449">Lipoprotein</keyword>
<organism evidence="8 9">
    <name type="scientific">Blautia liquoris</name>
    <dbReference type="NCBI Taxonomy" id="2779518"/>
    <lineage>
        <taxon>Bacteria</taxon>
        <taxon>Bacillati</taxon>
        <taxon>Bacillota</taxon>
        <taxon>Clostridia</taxon>
        <taxon>Lachnospirales</taxon>
        <taxon>Lachnospiraceae</taxon>
        <taxon>Blautia</taxon>
    </lineage>
</organism>
<reference evidence="8 9" key="1">
    <citation type="submission" date="2020-10" db="EMBL/GenBank/DDBJ databases">
        <title>Blautia liquoris sp.nov., isolated from the mud in a fermentation cellar used for the production of Chinese strong-flavoured liquor.</title>
        <authorList>
            <person name="Lu L."/>
        </authorList>
    </citation>
    <scope>NUCLEOTIDE SEQUENCE [LARGE SCALE GENOMIC DNA]</scope>
    <source>
        <strain evidence="8 9">LZLJ-3</strain>
    </source>
</reference>
<evidence type="ECO:0000256" key="3">
    <source>
        <dbReference type="ARBA" id="ARBA00023136"/>
    </source>
</evidence>
<feature type="region of interest" description="Disordered" evidence="6">
    <location>
        <begin position="22"/>
        <end position="55"/>
    </location>
</feature>
<dbReference type="PROSITE" id="PS51257">
    <property type="entry name" value="PROKAR_LIPOPROTEIN"/>
    <property type="match status" value="1"/>
</dbReference>
<keyword evidence="1" id="KW-1003">Cell membrane</keyword>
<dbReference type="CDD" id="cd13580">
    <property type="entry name" value="PBP2_AlgQ_like_1"/>
    <property type="match status" value="1"/>
</dbReference>
<feature type="chain" id="PRO_5038667580" evidence="7">
    <location>
        <begin position="20"/>
        <end position="577"/>
    </location>
</feature>
<evidence type="ECO:0000256" key="4">
    <source>
        <dbReference type="ARBA" id="ARBA00023139"/>
    </source>
</evidence>
<dbReference type="EMBL" id="CP063304">
    <property type="protein sequence ID" value="QOV18586.1"/>
    <property type="molecule type" value="Genomic_DNA"/>
</dbReference>
<dbReference type="Gene3D" id="3.40.190.10">
    <property type="entry name" value="Periplasmic binding protein-like II"/>
    <property type="match status" value="2"/>
</dbReference>
<evidence type="ECO:0000256" key="2">
    <source>
        <dbReference type="ARBA" id="ARBA00022729"/>
    </source>
</evidence>
<sequence>MKKKLLALFLMTTMLGSLVGCSNSNGDDKKSDQSTADSKKETSSDAKTTGGPLDPYEDTVTIHLGAGLNPNTSFPEGQTMENNAFLDAIKKDLNIEIVYDWVCSVSDLSQKVNLCIGSNTLPDIMNVNATQYRAMLKYGQIQSLTDAYDSCASDLLKSFVNSGGEQLNDMISQDGKMMAIPAPNIKNAGVNVMWIRQDWLDKLELQTPRTLDELKTVAKAFVTQDPDGNGKDDTIGIIGPANSGTLTNIGGNLWGLDPIFGSFKSFPQYWIKDESGEIQYGSIQPETKEALGELASMYADGLIDPQMLIRGDSQEPTLAGNVGIFFGPWWAGYTIGDSVLNGKADWQAYNTPLAKDGKYYAHMAEPTSQYIVVNKNCKNPEAAMKIINYLLYEESDWVENGIGDSGVTPKELPTSSVYPLFNVYDNADEDEVTYDTLKKYLNGEITEDDVDFSTHKLLKNDMEAIKILKKEPFDDYSQKYWDVDNEIAPTNLSRLISIMIGVRPSVEEGYEEVYSEYYAQTESMESYWANLKKMEDETFAKIIMGQASLDSFDEFVSNWKSQGGDKILDEIKAEASK</sequence>
<keyword evidence="2 7" id="KW-0732">Signal</keyword>
<evidence type="ECO:0000313" key="9">
    <source>
        <dbReference type="Proteomes" id="UP000593601"/>
    </source>
</evidence>
<feature type="signal peptide" evidence="7">
    <location>
        <begin position="1"/>
        <end position="19"/>
    </location>
</feature>
<dbReference type="AlphaFoldDB" id="A0A7M2RE62"/>
<dbReference type="PANTHER" id="PTHR43649">
    <property type="entry name" value="ARABINOSE-BINDING PROTEIN-RELATED"/>
    <property type="match status" value="1"/>
</dbReference>
<gene>
    <name evidence="8" type="ORF">INP51_11280</name>
</gene>
<feature type="compositionally biased region" description="Basic and acidic residues" evidence="6">
    <location>
        <begin position="26"/>
        <end position="44"/>
    </location>
</feature>
<dbReference type="SUPFAM" id="SSF53850">
    <property type="entry name" value="Periplasmic binding protein-like II"/>
    <property type="match status" value="1"/>
</dbReference>
<dbReference type="PANTHER" id="PTHR43649:SF33">
    <property type="entry name" value="POLYGALACTURONAN_RHAMNOGALACTURONAN-BINDING PROTEIN YTCQ"/>
    <property type="match status" value="1"/>
</dbReference>
<name>A0A7M2RE62_9FIRM</name>
<proteinExistence type="predicted"/>
<accession>A0A7M2RE62</accession>